<evidence type="ECO:0000256" key="4">
    <source>
        <dbReference type="ARBA" id="ARBA00023212"/>
    </source>
</evidence>
<proteinExistence type="predicted"/>
<dbReference type="RefSeq" id="WP_111274375.1">
    <property type="nucleotide sequence ID" value="NZ_QFYS01000001.1"/>
</dbReference>
<keyword evidence="2" id="KW-0963">Cytoplasm</keyword>
<dbReference type="InterPro" id="IPR047149">
    <property type="entry name" value="KIF11-like"/>
</dbReference>
<keyword evidence="6" id="KW-0472">Membrane</keyword>
<evidence type="ECO:0000256" key="5">
    <source>
        <dbReference type="SAM" id="Coils"/>
    </source>
</evidence>
<dbReference type="GO" id="GO:0072686">
    <property type="term" value="C:mitotic spindle"/>
    <property type="evidence" value="ECO:0007669"/>
    <property type="project" value="TreeGrafter"/>
</dbReference>
<feature type="transmembrane region" description="Helical" evidence="6">
    <location>
        <begin position="619"/>
        <end position="641"/>
    </location>
</feature>
<feature type="coiled-coil region" evidence="5">
    <location>
        <begin position="404"/>
        <end position="431"/>
    </location>
</feature>
<keyword evidence="6" id="KW-1133">Transmembrane helix</keyword>
<evidence type="ECO:0000256" key="3">
    <source>
        <dbReference type="ARBA" id="ARBA00023175"/>
    </source>
</evidence>
<name>A0A328BP58_9CAUL</name>
<keyword evidence="5" id="KW-0175">Coiled coil</keyword>
<dbReference type="InterPro" id="IPR009628">
    <property type="entry name" value="Phage_tape_measure_N"/>
</dbReference>
<protein>
    <recommendedName>
        <fullName evidence="7">Bacteriophage tail tape measure N-terminal domain-containing protein</fullName>
    </recommendedName>
</protein>
<dbReference type="Pfam" id="PF06791">
    <property type="entry name" value="TMP_2"/>
    <property type="match status" value="1"/>
</dbReference>
<keyword evidence="3" id="KW-0505">Motor protein</keyword>
<reference evidence="8 9" key="1">
    <citation type="submission" date="2018-05" db="EMBL/GenBank/DDBJ databases">
        <authorList>
            <person name="Lanie J.A."/>
            <person name="Ng W.-L."/>
            <person name="Kazmierczak K.M."/>
            <person name="Andrzejewski T.M."/>
            <person name="Davidsen T.M."/>
            <person name="Wayne K.J."/>
            <person name="Tettelin H."/>
            <person name="Glass J.I."/>
            <person name="Rusch D."/>
            <person name="Podicherti R."/>
            <person name="Tsui H.-C.T."/>
            <person name="Winkler M.E."/>
        </authorList>
    </citation>
    <scope>NUCLEOTIDE SEQUENCE [LARGE SCALE GENOMIC DNA]</scope>
    <source>
        <strain evidence="8 9">BUT-10</strain>
    </source>
</reference>
<dbReference type="GO" id="GO:0008574">
    <property type="term" value="F:plus-end-directed microtubule motor activity"/>
    <property type="evidence" value="ECO:0007669"/>
    <property type="project" value="TreeGrafter"/>
</dbReference>
<sequence length="1183" mass="122874">MAAANATIAALKVSLGLDSARFTTGLRDASATMQRESRKQAQAVEQLASRVDRLRSSLSPVYAEQKRLTGLMKEAQALYRAGAISGAEYGRSMGDLTTRLKAASAGMVALASVQRDAAQSAKVLQNAGLGLSRQFADVGVSLAGGINPMMVLIQQGPQIADAFAVAKGQGAGFNTVVKELAGSVGGFLKTWGGIIAIGGAVAGVFLLWQKHLADTKAAMEATAKATQGLAEVQNTTRDALASAADFAEKYGVANAGLTKTLDDLLIAQNSAYKETLAGIDANDQAGRAAVRRAELERLLTVSILKRAAAEAEARAKESDAAAEKAASPARRYGAIVGFGLAGDPLVLQAAQEAEAAEFRKRGGETAKKAAAEERAYAKSLNETADALLKMKLTLPETAERKREAASASRAAAKATNEHAKAEEEFDRALKAALQTVETANERQLREMHEVMLTLREGLERGKISIEQFREAIERLFPVVVSVKDAQKAWNPQIEKSITATTKFGGKVETLEEQLRSLADTFGRVEYSINDMFRSLKSGDFGSFLLNIQDLLGGLKSLSGQGAAGLASIGSIVANTIGGSGGRAIGGGLGIAAGGLGLGAFAASGAGAAALGTLGLGAGAISGIAALAGPIGLAAGALYAAVKLFNIGGKPTNAGAGYDLRTGAISGNKRTAETEQAATGAGEAIKGFQEAVKAAGIDLKTVVNGLVIGTRDASQIYLSTGQTLTSAVGDAAAAVDTAARAILADAVYASEQQKKVVEGLVAAGKTVEDIIAALQVYEGAQQIGKQLADQILQLTDPKAYDIKAVKADIEAQRKAYAQLATEGYLTAEQLAGINAQLSTLEGLRLDEVLKRYAEAVVDTTPVDNTKDTLAAAAESAKSSLLDAYNAFADAKRAEIQALRDAAEGLKAFRRELSFGDLAGRDPLAQLDSLRREFQRLAALPATDPERLANLQSVSQAFLQASRAASPNALAYNRDLAAVRRAVEASQAGATSQADTLQAQLDAQTAMLTQLGLISTSTQDMASALKAYLGALENAKAGGVANDNFNVAAYLGANPDLARNWNAGGSLRGVGGSLEEAAFAHWILKGRDEVAAGQRTRGFATGGQFRVGGSGGIDSQLMQFWASPGEMVSVSHGDPQSAMADGFRQLDARLATVEAGIVRIAGYSRRQDQTLRKWDGDGLPTERVV</sequence>
<evidence type="ECO:0000259" key="7">
    <source>
        <dbReference type="Pfam" id="PF06791"/>
    </source>
</evidence>
<feature type="domain" description="Bacteriophage tail tape measure N-terminal" evidence="7">
    <location>
        <begin position="115"/>
        <end position="253"/>
    </location>
</feature>
<evidence type="ECO:0000256" key="2">
    <source>
        <dbReference type="ARBA" id="ARBA00022490"/>
    </source>
</evidence>
<comment type="caution">
    <text evidence="8">The sequence shown here is derived from an EMBL/GenBank/DDBJ whole genome shotgun (WGS) entry which is preliminary data.</text>
</comment>
<dbReference type="EMBL" id="QFYS01000001">
    <property type="protein sequence ID" value="RAK68883.1"/>
    <property type="molecule type" value="Genomic_DNA"/>
</dbReference>
<dbReference type="PANTHER" id="PTHR47970">
    <property type="entry name" value="KINESIN-LIKE PROTEIN KIF11"/>
    <property type="match status" value="1"/>
</dbReference>
<accession>A0A328BP58</accession>
<evidence type="ECO:0000256" key="1">
    <source>
        <dbReference type="ARBA" id="ARBA00004245"/>
    </source>
</evidence>
<feature type="transmembrane region" description="Helical" evidence="6">
    <location>
        <begin position="588"/>
        <end position="613"/>
    </location>
</feature>
<organism evidence="8 9">
    <name type="scientific">Phenylobacterium kunshanense</name>
    <dbReference type="NCBI Taxonomy" id="1445034"/>
    <lineage>
        <taxon>Bacteria</taxon>
        <taxon>Pseudomonadati</taxon>
        <taxon>Pseudomonadota</taxon>
        <taxon>Alphaproteobacteria</taxon>
        <taxon>Caulobacterales</taxon>
        <taxon>Caulobacteraceae</taxon>
        <taxon>Phenylobacterium</taxon>
    </lineage>
</organism>
<dbReference type="AlphaFoldDB" id="A0A328BP58"/>
<keyword evidence="6" id="KW-0812">Transmembrane</keyword>
<gene>
    <name evidence="8" type="ORF">DJ019_02390</name>
</gene>
<dbReference type="OrthoDB" id="7178926at2"/>
<comment type="subcellular location">
    <subcellularLocation>
        <location evidence="1">Cytoplasm</location>
        <location evidence="1">Cytoskeleton</location>
    </subcellularLocation>
</comment>
<evidence type="ECO:0000256" key="6">
    <source>
        <dbReference type="SAM" id="Phobius"/>
    </source>
</evidence>
<evidence type="ECO:0000313" key="9">
    <source>
        <dbReference type="Proteomes" id="UP000249524"/>
    </source>
</evidence>
<dbReference type="PANTHER" id="PTHR47970:SF12">
    <property type="entry name" value="KINESIN FAMILY MEMBER 11"/>
    <property type="match status" value="1"/>
</dbReference>
<dbReference type="GO" id="GO:0005876">
    <property type="term" value="C:spindle microtubule"/>
    <property type="evidence" value="ECO:0007669"/>
    <property type="project" value="TreeGrafter"/>
</dbReference>
<keyword evidence="4" id="KW-0206">Cytoskeleton</keyword>
<dbReference type="Proteomes" id="UP000249524">
    <property type="component" value="Unassembled WGS sequence"/>
</dbReference>
<evidence type="ECO:0000313" key="8">
    <source>
        <dbReference type="EMBL" id="RAK68883.1"/>
    </source>
</evidence>
<dbReference type="GO" id="GO:0051231">
    <property type="term" value="P:spindle elongation"/>
    <property type="evidence" value="ECO:0007669"/>
    <property type="project" value="TreeGrafter"/>
</dbReference>
<keyword evidence="9" id="KW-1185">Reference proteome</keyword>